<dbReference type="SUPFAM" id="SSF53474">
    <property type="entry name" value="alpha/beta-Hydrolases"/>
    <property type="match status" value="1"/>
</dbReference>
<dbReference type="InterPro" id="IPR029058">
    <property type="entry name" value="AB_hydrolase_fold"/>
</dbReference>
<gene>
    <name evidence="1" type="ORF">BO71DRAFT_97668</name>
</gene>
<dbReference type="AlphaFoldDB" id="A0A319DP13"/>
<feature type="non-terminal residue" evidence="1">
    <location>
        <position position="1"/>
    </location>
</feature>
<sequence length="318" mass="34671">SPRLIAHEFTGPIPHPKRNALLFIGGLTDGLLTVPYVQTLAHSLNTNPHNTWSVYNLLLSSSYQGWGTGSIDRDIEEIGQCVSYIRSVKGAANKVVIMGHSTGSQDVLHYLSAANPLPHNPDVDGLTYAVRPAVDGAIMQAPMSDREYLLRMVEGDDEVKRAYEELVGLARGAEPRTLLPLGLTGKVGFEPATPVNAGRFWSLASPESPERPAKDDLFSSDLGEGRLRETFGVVRERGLLGYRLMALYSGSDEYGVPGLDMQGMLERWRRATDEGAGEVKWDFDGSAVIPGASHNVQDVGQEELVQRVKGYLGRVESL</sequence>
<dbReference type="VEuPathDB" id="FungiDB:BO71DRAFT_97668"/>
<reference evidence="1 2" key="1">
    <citation type="submission" date="2018-02" db="EMBL/GenBank/DDBJ databases">
        <title>The genomes of Aspergillus section Nigri reveals drivers in fungal speciation.</title>
        <authorList>
            <consortium name="DOE Joint Genome Institute"/>
            <person name="Vesth T.C."/>
            <person name="Nybo J."/>
            <person name="Theobald S."/>
            <person name="Brandl J."/>
            <person name="Frisvad J.C."/>
            <person name="Nielsen K.F."/>
            <person name="Lyhne E.K."/>
            <person name="Kogle M.E."/>
            <person name="Kuo A."/>
            <person name="Riley R."/>
            <person name="Clum A."/>
            <person name="Nolan M."/>
            <person name="Lipzen A."/>
            <person name="Salamov A."/>
            <person name="Henrissat B."/>
            <person name="Wiebenga A."/>
            <person name="De vries R.P."/>
            <person name="Grigoriev I.V."/>
            <person name="Mortensen U.H."/>
            <person name="Andersen M.R."/>
            <person name="Baker S.E."/>
        </authorList>
    </citation>
    <scope>NUCLEOTIDE SEQUENCE [LARGE SCALE GENOMIC DNA]</scope>
    <source>
        <strain evidence="1 2">CBS 707.79</strain>
    </source>
</reference>
<keyword evidence="2" id="KW-1185">Reference proteome</keyword>
<dbReference type="Gene3D" id="3.40.50.1820">
    <property type="entry name" value="alpha/beta hydrolase"/>
    <property type="match status" value="1"/>
</dbReference>
<dbReference type="OrthoDB" id="10034502at2759"/>
<evidence type="ECO:0000313" key="1">
    <source>
        <dbReference type="EMBL" id="PYH89808.1"/>
    </source>
</evidence>
<name>A0A319DP13_9EURO</name>
<dbReference type="PANTHER" id="PTHR31591">
    <property type="entry name" value="UPF0613 PROTEIN PB24D3.06C"/>
    <property type="match status" value="1"/>
</dbReference>
<evidence type="ECO:0000313" key="2">
    <source>
        <dbReference type="Proteomes" id="UP000247810"/>
    </source>
</evidence>
<proteinExistence type="predicted"/>
<dbReference type="Pfam" id="PF08538">
    <property type="entry name" value="DUF1749"/>
    <property type="match status" value="1"/>
</dbReference>
<dbReference type="PANTHER" id="PTHR31591:SF5">
    <property type="entry name" value="DOLICHOL-PHOSPHATE MANNOSYLTRANSFERASE"/>
    <property type="match status" value="1"/>
</dbReference>
<dbReference type="Proteomes" id="UP000247810">
    <property type="component" value="Unassembled WGS sequence"/>
</dbReference>
<protein>
    <submittedName>
        <fullName evidence="1">DUF1749-domain-containing protein</fullName>
    </submittedName>
</protein>
<organism evidence="1 2">
    <name type="scientific">Aspergillus ellipticus CBS 707.79</name>
    <dbReference type="NCBI Taxonomy" id="1448320"/>
    <lineage>
        <taxon>Eukaryota</taxon>
        <taxon>Fungi</taxon>
        <taxon>Dikarya</taxon>
        <taxon>Ascomycota</taxon>
        <taxon>Pezizomycotina</taxon>
        <taxon>Eurotiomycetes</taxon>
        <taxon>Eurotiomycetidae</taxon>
        <taxon>Eurotiales</taxon>
        <taxon>Aspergillaceae</taxon>
        <taxon>Aspergillus</taxon>
        <taxon>Aspergillus subgen. Circumdati</taxon>
    </lineage>
</organism>
<dbReference type="InterPro" id="IPR013744">
    <property type="entry name" value="SidJ"/>
</dbReference>
<accession>A0A319DP13</accession>
<dbReference type="EMBL" id="KZ826009">
    <property type="protein sequence ID" value="PYH89808.1"/>
    <property type="molecule type" value="Genomic_DNA"/>
</dbReference>